<dbReference type="RefSeq" id="WP_015452782.1">
    <property type="nucleotide sequence ID" value="NC_020549.1"/>
</dbReference>
<dbReference type="Proteomes" id="UP000011820">
    <property type="component" value="Chromosome"/>
</dbReference>
<protein>
    <recommendedName>
        <fullName evidence="4">Lipoprotein</fullName>
    </recommendedName>
</protein>
<dbReference type="EMBL" id="CP004005">
    <property type="protein sequence ID" value="AGH17187.1"/>
    <property type="molecule type" value="Genomic_DNA"/>
</dbReference>
<dbReference type="GeneID" id="93077455"/>
<proteinExistence type="predicted"/>
<evidence type="ECO:0000256" key="1">
    <source>
        <dbReference type="SAM" id="MobiDB-lite"/>
    </source>
</evidence>
<reference evidence="2 3" key="1">
    <citation type="journal article" date="2013" name="Genome Announc.">
        <title>Complete Genome Sequence of a Chinese Strain of 'Candidatus Liberibacter asiaticus'.</title>
        <authorList>
            <person name="Lin H."/>
            <person name="Han C.S."/>
            <person name="Liu B."/>
            <person name="Lou B."/>
            <person name="Bai X."/>
            <person name="Deng C."/>
            <person name="Civerolo E.L."/>
            <person name="Gupta G."/>
        </authorList>
    </citation>
    <scope>NUCLEOTIDE SEQUENCE [LARGE SCALE GENOMIC DNA]</scope>
    <source>
        <strain evidence="3">gxpsy</strain>
    </source>
</reference>
<evidence type="ECO:0008006" key="4">
    <source>
        <dbReference type="Google" id="ProtNLM"/>
    </source>
</evidence>
<organism evidence="2 3">
    <name type="scientific">Candidatus Liberibacter asiaticus str. gxpsy</name>
    <dbReference type="NCBI Taxonomy" id="1174529"/>
    <lineage>
        <taxon>Bacteria</taxon>
        <taxon>Pseudomonadati</taxon>
        <taxon>Pseudomonadota</taxon>
        <taxon>Alphaproteobacteria</taxon>
        <taxon>Hyphomicrobiales</taxon>
        <taxon>Rhizobiaceae</taxon>
        <taxon>Liberibacter</taxon>
    </lineage>
</organism>
<evidence type="ECO:0000313" key="2">
    <source>
        <dbReference type="EMBL" id="AGH17187.1"/>
    </source>
</evidence>
<gene>
    <name evidence="2" type="ORF">WSI_04085</name>
</gene>
<sequence length="49" mass="5276">MNTRIIGTVLMLAISPLLFSCSSKKGGEKKGAEKKTSAPLKNGKNQSRR</sequence>
<accession>A0ABN4B577</accession>
<evidence type="ECO:0000313" key="3">
    <source>
        <dbReference type="Proteomes" id="UP000011820"/>
    </source>
</evidence>
<dbReference type="PROSITE" id="PS51257">
    <property type="entry name" value="PROKAR_LIPOPROTEIN"/>
    <property type="match status" value="1"/>
</dbReference>
<feature type="region of interest" description="Disordered" evidence="1">
    <location>
        <begin position="22"/>
        <end position="49"/>
    </location>
</feature>
<feature type="compositionally biased region" description="Basic and acidic residues" evidence="1">
    <location>
        <begin position="25"/>
        <end position="36"/>
    </location>
</feature>
<keyword evidence="3" id="KW-1185">Reference proteome</keyword>
<name>A0ABN4B577_LIBAS</name>